<dbReference type="EMBL" id="LMXB01000068">
    <property type="protein sequence ID" value="KUO18068.1"/>
    <property type="molecule type" value="Genomic_DNA"/>
</dbReference>
<dbReference type="SMART" id="SM00062">
    <property type="entry name" value="PBPb"/>
    <property type="match status" value="1"/>
</dbReference>
<sequence>MSASIRQTAAAVALPLALGMTLTACGADTGSSGAAVKAGCKPIHTFSTVQDKQLTVAVYVSPPYSVQKPGGVFGGVDGDIIQRIAQMECLKLVEKPVAGAALIESVKSKRADVALGGIYRTPERAQILGLTSTLYRDGMAFIGKNKATTIEDVKGKTVGVIQGYLWNADLQKVLGSSHVKIYQSSDGLVSDLKNGRLDQGVLTTSEAGYRAQQNPAAKLQVGQVAPDARVAASTAPGEVVFALTKGNTKMLEAFDEDIQALLKNGAVAKALTGNGISASSAGS</sequence>
<dbReference type="Pfam" id="PF00497">
    <property type="entry name" value="SBP_bac_3"/>
    <property type="match status" value="1"/>
</dbReference>
<dbReference type="InterPro" id="IPR001638">
    <property type="entry name" value="Solute-binding_3/MltF_N"/>
</dbReference>
<dbReference type="PROSITE" id="PS51257">
    <property type="entry name" value="PROKAR_LIPOPROTEIN"/>
    <property type="match status" value="1"/>
</dbReference>
<dbReference type="AlphaFoldDB" id="A0A101UWB2"/>
<dbReference type="STRING" id="909626.AQJ91_27110"/>
<proteinExistence type="predicted"/>
<evidence type="ECO:0000256" key="2">
    <source>
        <dbReference type="SAM" id="SignalP"/>
    </source>
</evidence>
<dbReference type="SUPFAM" id="SSF53850">
    <property type="entry name" value="Periplasmic binding protein-like II"/>
    <property type="match status" value="1"/>
</dbReference>
<evidence type="ECO:0000259" key="3">
    <source>
        <dbReference type="SMART" id="SM00062"/>
    </source>
</evidence>
<dbReference type="PANTHER" id="PTHR35936">
    <property type="entry name" value="MEMBRANE-BOUND LYTIC MUREIN TRANSGLYCOSYLASE F"/>
    <property type="match status" value="1"/>
</dbReference>
<gene>
    <name evidence="4" type="ORF">AQJ91_27110</name>
</gene>
<keyword evidence="5" id="KW-1185">Reference proteome</keyword>
<dbReference type="PANTHER" id="PTHR35936:SF17">
    <property type="entry name" value="ARGININE-BINDING EXTRACELLULAR PROTEIN ARTP"/>
    <property type="match status" value="1"/>
</dbReference>
<evidence type="ECO:0000313" key="5">
    <source>
        <dbReference type="Proteomes" id="UP000053260"/>
    </source>
</evidence>
<feature type="chain" id="PRO_5007108478" description="Solute-binding protein family 3/N-terminal domain-containing protein" evidence="2">
    <location>
        <begin position="27"/>
        <end position="283"/>
    </location>
</feature>
<feature type="domain" description="Solute-binding protein family 3/N-terminal" evidence="3">
    <location>
        <begin position="53"/>
        <end position="274"/>
    </location>
</feature>
<evidence type="ECO:0000256" key="1">
    <source>
        <dbReference type="ARBA" id="ARBA00022729"/>
    </source>
</evidence>
<keyword evidence="1 2" id="KW-0732">Signal</keyword>
<accession>A0A101UWB2</accession>
<reference evidence="4 5" key="1">
    <citation type="submission" date="2015-10" db="EMBL/GenBank/DDBJ databases">
        <title>Draft genome sequence of Streptomyces sp. RV15, isolated from a marine sponge.</title>
        <authorList>
            <person name="Ruckert C."/>
            <person name="Abdelmohsen U.R."/>
            <person name="Winkler A."/>
            <person name="Hentschel U."/>
            <person name="Kalinowski J."/>
            <person name="Kampfer P."/>
            <person name="Glaeser S."/>
        </authorList>
    </citation>
    <scope>NUCLEOTIDE SEQUENCE [LARGE SCALE GENOMIC DNA]</scope>
    <source>
        <strain evidence="4 5">RV15</strain>
    </source>
</reference>
<feature type="signal peptide" evidence="2">
    <location>
        <begin position="1"/>
        <end position="26"/>
    </location>
</feature>
<dbReference type="Gene3D" id="3.40.190.10">
    <property type="entry name" value="Periplasmic binding protein-like II"/>
    <property type="match status" value="2"/>
</dbReference>
<organism evidence="4 5">
    <name type="scientific">Streptomyces dysideae</name>
    <dbReference type="NCBI Taxonomy" id="909626"/>
    <lineage>
        <taxon>Bacteria</taxon>
        <taxon>Bacillati</taxon>
        <taxon>Actinomycetota</taxon>
        <taxon>Actinomycetes</taxon>
        <taxon>Kitasatosporales</taxon>
        <taxon>Streptomycetaceae</taxon>
        <taxon>Streptomyces</taxon>
    </lineage>
</organism>
<comment type="caution">
    <text evidence="4">The sequence shown here is derived from an EMBL/GenBank/DDBJ whole genome shotgun (WGS) entry which is preliminary data.</text>
</comment>
<evidence type="ECO:0000313" key="4">
    <source>
        <dbReference type="EMBL" id="KUO18068.1"/>
    </source>
</evidence>
<dbReference type="Proteomes" id="UP000053260">
    <property type="component" value="Unassembled WGS sequence"/>
</dbReference>
<name>A0A101UWB2_9ACTN</name>
<protein>
    <recommendedName>
        <fullName evidence="3">Solute-binding protein family 3/N-terminal domain-containing protein</fullName>
    </recommendedName>
</protein>